<keyword evidence="5 7" id="KW-0472">Membrane</keyword>
<dbReference type="HOGENOM" id="CLU_059167_3_0_6"/>
<dbReference type="InterPro" id="IPR001107">
    <property type="entry name" value="Band_7"/>
</dbReference>
<evidence type="ECO:0000256" key="3">
    <source>
        <dbReference type="ARBA" id="ARBA00022692"/>
    </source>
</evidence>
<evidence type="ECO:0000313" key="10">
    <source>
        <dbReference type="Proteomes" id="UP000034071"/>
    </source>
</evidence>
<dbReference type="EMBL" id="CP010975">
    <property type="protein sequence ID" value="AKE52785.1"/>
    <property type="molecule type" value="Genomic_DNA"/>
</dbReference>
<feature type="domain" description="Band 7" evidence="8">
    <location>
        <begin position="21"/>
        <end position="190"/>
    </location>
</feature>
<feature type="transmembrane region" description="Helical" evidence="7">
    <location>
        <begin position="6"/>
        <end position="26"/>
    </location>
</feature>
<protein>
    <recommendedName>
        <fullName evidence="6">Protein HflC</fullName>
    </recommendedName>
</protein>
<dbReference type="RefSeq" id="WP_046561810.1">
    <property type="nucleotide sequence ID" value="NZ_CP010975.1"/>
</dbReference>
<evidence type="ECO:0000256" key="1">
    <source>
        <dbReference type="ARBA" id="ARBA00004167"/>
    </source>
</evidence>
<evidence type="ECO:0000259" key="8">
    <source>
        <dbReference type="SMART" id="SM00244"/>
    </source>
</evidence>
<dbReference type="AlphaFoldDB" id="A0A0F6TS41"/>
<dbReference type="PANTHER" id="PTHR42911:SF1">
    <property type="entry name" value="MODULATOR OF FTSH PROTEASE HFLC"/>
    <property type="match status" value="1"/>
</dbReference>
<dbReference type="OrthoDB" id="9812991at2"/>
<dbReference type="Gene3D" id="3.30.479.30">
    <property type="entry name" value="Band 7 domain"/>
    <property type="match status" value="1"/>
</dbReference>
<dbReference type="Proteomes" id="UP000034071">
    <property type="component" value="Chromosome"/>
</dbReference>
<evidence type="ECO:0000256" key="6">
    <source>
        <dbReference type="PIRNR" id="PIRNR005651"/>
    </source>
</evidence>
<evidence type="ECO:0000256" key="4">
    <source>
        <dbReference type="ARBA" id="ARBA00022989"/>
    </source>
</evidence>
<dbReference type="PIRSF" id="PIRSF005651">
    <property type="entry name" value="HflC"/>
    <property type="match status" value="1"/>
</dbReference>
<evidence type="ECO:0000256" key="2">
    <source>
        <dbReference type="ARBA" id="ARBA00007862"/>
    </source>
</evidence>
<dbReference type="SUPFAM" id="SSF117892">
    <property type="entry name" value="Band 7/SPFH domain"/>
    <property type="match status" value="1"/>
</dbReference>
<accession>A0A0F6TS41</accession>
<dbReference type="InterPro" id="IPR010200">
    <property type="entry name" value="HflC"/>
</dbReference>
<gene>
    <name evidence="9" type="ORF">TQ33_1847</name>
</gene>
<sequence>MPNKNFFVAIIVVIVMLILSGSIFVIDEGERALKLRFSKVARDADNMPTVYEPGIHFKFPYIESVIKLDARTQTMDGQPDVFTTENKEFLDVDTYAQWRINDFSQFYLKTNGDFKEAEGRLERFIDNGLRNQFGQRTLEEAISEQRDDLMDDIKGFVNPRVKEYGIELVDLRVKKVNYTSRVLADVYNQIISERKAKAIAIRSEGQQKANIIRSETDADVKKTLAEADEYARTRRGEADAEVAEMYAKTYNKNRDFYAFLRSLDAYKESFKSKEDVLVIKPDSEFFKYFKDAEGKN</sequence>
<comment type="similarity">
    <text evidence="2 6">Belongs to the band 7/mec-2 family. HflC subfamily.</text>
</comment>
<comment type="subcellular location">
    <subcellularLocation>
        <location evidence="1">Membrane</location>
        <topology evidence="1">Single-pass membrane protein</topology>
    </subcellularLocation>
</comment>
<dbReference type="InterPro" id="IPR036013">
    <property type="entry name" value="Band_7/SPFH_dom_sf"/>
</dbReference>
<dbReference type="KEGG" id="kge:TQ33_1847"/>
<dbReference type="SMART" id="SM00244">
    <property type="entry name" value="PHB"/>
    <property type="match status" value="1"/>
</dbReference>
<dbReference type="PATRIC" id="fig|914150.5.peg.1873"/>
<keyword evidence="4 7" id="KW-1133">Transmembrane helix</keyword>
<name>A0A0F6TS41_9GAMM</name>
<dbReference type="GO" id="GO:0016020">
    <property type="term" value="C:membrane"/>
    <property type="evidence" value="ECO:0007669"/>
    <property type="project" value="UniProtKB-SubCell"/>
</dbReference>
<dbReference type="Pfam" id="PF01145">
    <property type="entry name" value="Band_7"/>
    <property type="match status" value="1"/>
</dbReference>
<dbReference type="NCBIfam" id="TIGR01932">
    <property type="entry name" value="hflC"/>
    <property type="match status" value="2"/>
</dbReference>
<keyword evidence="3 7" id="KW-0812">Transmembrane</keyword>
<dbReference type="CDD" id="cd03405">
    <property type="entry name" value="SPFH_HflC"/>
    <property type="match status" value="1"/>
</dbReference>
<keyword evidence="10" id="KW-1185">Reference proteome</keyword>
<organism evidence="9 10">
    <name type="scientific">Kangiella geojedonensis</name>
    <dbReference type="NCBI Taxonomy" id="914150"/>
    <lineage>
        <taxon>Bacteria</taxon>
        <taxon>Pseudomonadati</taxon>
        <taxon>Pseudomonadota</taxon>
        <taxon>Gammaproteobacteria</taxon>
        <taxon>Kangiellales</taxon>
        <taxon>Kangiellaceae</taxon>
        <taxon>Kangiella</taxon>
    </lineage>
</organism>
<reference evidence="9 10" key="1">
    <citation type="submission" date="2015-02" db="EMBL/GenBank/DDBJ databases">
        <title>Complete genome sequence of Kangiella geojedonensis strain YCS-5T.</title>
        <authorList>
            <person name="Kim K.M."/>
        </authorList>
    </citation>
    <scope>NUCLEOTIDE SEQUENCE [LARGE SCALE GENOMIC DNA]</scope>
    <source>
        <strain evidence="9 10">YCS-5</strain>
    </source>
</reference>
<proteinExistence type="inferred from homology"/>
<evidence type="ECO:0000256" key="7">
    <source>
        <dbReference type="SAM" id="Phobius"/>
    </source>
</evidence>
<dbReference type="PANTHER" id="PTHR42911">
    <property type="entry name" value="MODULATOR OF FTSH PROTEASE HFLC"/>
    <property type="match status" value="1"/>
</dbReference>
<evidence type="ECO:0000256" key="5">
    <source>
        <dbReference type="ARBA" id="ARBA00023136"/>
    </source>
</evidence>
<dbReference type="STRING" id="914150.TQ33_1847"/>
<evidence type="ECO:0000313" key="9">
    <source>
        <dbReference type="EMBL" id="AKE52785.1"/>
    </source>
</evidence>
<comment type="function">
    <text evidence="6">HflC and HflK could regulate a protease.</text>
</comment>